<dbReference type="AlphaFoldDB" id="A0A6J7BRD5"/>
<feature type="transmembrane region" description="Helical" evidence="8">
    <location>
        <begin position="332"/>
        <end position="350"/>
    </location>
</feature>
<gene>
    <name evidence="9" type="ORF">UFOPK3268_00550</name>
</gene>
<protein>
    <submittedName>
        <fullName evidence="9">Unannotated protein</fullName>
    </submittedName>
</protein>
<evidence type="ECO:0000256" key="5">
    <source>
        <dbReference type="ARBA" id="ARBA00022989"/>
    </source>
</evidence>
<dbReference type="Pfam" id="PF09594">
    <property type="entry name" value="GT87"/>
    <property type="match status" value="1"/>
</dbReference>
<dbReference type="GO" id="GO:0005886">
    <property type="term" value="C:plasma membrane"/>
    <property type="evidence" value="ECO:0007669"/>
    <property type="project" value="UniProtKB-SubCell"/>
</dbReference>
<accession>A0A6J7BRD5</accession>
<evidence type="ECO:0000256" key="7">
    <source>
        <dbReference type="SAM" id="MobiDB-lite"/>
    </source>
</evidence>
<dbReference type="GO" id="GO:0016758">
    <property type="term" value="F:hexosyltransferase activity"/>
    <property type="evidence" value="ECO:0007669"/>
    <property type="project" value="InterPro"/>
</dbReference>
<feature type="transmembrane region" description="Helical" evidence="8">
    <location>
        <begin position="232"/>
        <end position="261"/>
    </location>
</feature>
<keyword evidence="5 8" id="KW-1133">Transmembrane helix</keyword>
<dbReference type="EMBL" id="CAFBIZ010000051">
    <property type="protein sequence ID" value="CAB4848092.1"/>
    <property type="molecule type" value="Genomic_DNA"/>
</dbReference>
<evidence type="ECO:0000256" key="1">
    <source>
        <dbReference type="ARBA" id="ARBA00004651"/>
    </source>
</evidence>
<keyword evidence="6 8" id="KW-0472">Membrane</keyword>
<feature type="region of interest" description="Disordered" evidence="7">
    <location>
        <begin position="459"/>
        <end position="480"/>
    </location>
</feature>
<feature type="transmembrane region" description="Helical" evidence="8">
    <location>
        <begin position="195"/>
        <end position="212"/>
    </location>
</feature>
<feature type="transmembrane region" description="Helical" evidence="8">
    <location>
        <begin position="165"/>
        <end position="188"/>
    </location>
</feature>
<evidence type="ECO:0000256" key="4">
    <source>
        <dbReference type="ARBA" id="ARBA00022692"/>
    </source>
</evidence>
<comment type="subcellular location">
    <subcellularLocation>
        <location evidence="1">Cell membrane</location>
        <topology evidence="1">Multi-pass membrane protein</topology>
    </subcellularLocation>
</comment>
<sequence>MAENPSDVDPGAHAAPPPYGTMATVPPTQSQPIAMPSDGDPLIADVTERIGGRSGTHRGRFIGFLSPIRAIVLMASISFTVGYLTKLPCVAENFSGDAKYTRLCYSDIPLLYQLRGFADGWLPYVQTGNGQGPPLEYPVLTGAFMQIASWLTGHDQGALPRSLAFYHWNALLLLICLLVTVVCTALTVRRRPWDAAIVALAPGVVLCSIINWDLLAVALTSGAMLAWSRRRLGWAGVLLGLAVAAKFYPLLLIGPLFLLCLRTGRMRAFAITAGAGLAAWTAVNLPVFLVNHQGWMEFYTYSSARAPDWGSLWYLLMVAGNALDANAVNAYALGLLVVLCAGIAAVALTARQRPRLAQLAFLVLAAFCLSNKVYSPQFVLWLIPLAAMARPRWRDFLVWQTCEALYFAAIWWFLQQYGTSDKGLPDGWYNVSVAVHLLATAWFAGMVVRDIYRPQHDPVRSDGAADDADDPGGGVLDGAADDPVFAALRGVRAHAGAHQRASATGWDEGP</sequence>
<evidence type="ECO:0000256" key="8">
    <source>
        <dbReference type="SAM" id="Phobius"/>
    </source>
</evidence>
<reference evidence="9" key="1">
    <citation type="submission" date="2020-05" db="EMBL/GenBank/DDBJ databases">
        <authorList>
            <person name="Chiriac C."/>
            <person name="Salcher M."/>
            <person name="Ghai R."/>
            <person name="Kavagutti S V."/>
        </authorList>
    </citation>
    <scope>NUCLEOTIDE SEQUENCE</scope>
</reference>
<evidence type="ECO:0000256" key="2">
    <source>
        <dbReference type="ARBA" id="ARBA00022475"/>
    </source>
</evidence>
<dbReference type="InterPro" id="IPR016570">
    <property type="entry name" value="UCP010361"/>
</dbReference>
<evidence type="ECO:0000256" key="6">
    <source>
        <dbReference type="ARBA" id="ARBA00023136"/>
    </source>
</evidence>
<keyword evidence="3" id="KW-0808">Transferase</keyword>
<proteinExistence type="predicted"/>
<organism evidence="9">
    <name type="scientific">freshwater metagenome</name>
    <dbReference type="NCBI Taxonomy" id="449393"/>
    <lineage>
        <taxon>unclassified sequences</taxon>
        <taxon>metagenomes</taxon>
        <taxon>ecological metagenomes</taxon>
    </lineage>
</organism>
<feature type="transmembrane region" description="Helical" evidence="8">
    <location>
        <begin position="268"/>
        <end position="289"/>
    </location>
</feature>
<keyword evidence="2" id="KW-1003">Cell membrane</keyword>
<keyword evidence="4 8" id="KW-0812">Transmembrane</keyword>
<dbReference type="InterPro" id="IPR018584">
    <property type="entry name" value="GT87"/>
</dbReference>
<dbReference type="PIRSF" id="PIRSF010361">
    <property type="entry name" value="UCP010361"/>
    <property type="match status" value="1"/>
</dbReference>
<feature type="region of interest" description="Disordered" evidence="7">
    <location>
        <begin position="1"/>
        <end position="39"/>
    </location>
</feature>
<feature type="transmembrane region" description="Helical" evidence="8">
    <location>
        <begin position="427"/>
        <end position="448"/>
    </location>
</feature>
<feature type="transmembrane region" description="Helical" evidence="8">
    <location>
        <begin position="396"/>
        <end position="415"/>
    </location>
</feature>
<name>A0A6J7BRD5_9ZZZZ</name>
<feature type="transmembrane region" description="Helical" evidence="8">
    <location>
        <begin position="61"/>
        <end position="84"/>
    </location>
</feature>
<feature type="transmembrane region" description="Helical" evidence="8">
    <location>
        <begin position="356"/>
        <end position="375"/>
    </location>
</feature>
<evidence type="ECO:0000313" key="9">
    <source>
        <dbReference type="EMBL" id="CAB4848092.1"/>
    </source>
</evidence>
<evidence type="ECO:0000256" key="3">
    <source>
        <dbReference type="ARBA" id="ARBA00022679"/>
    </source>
</evidence>